<sequence>MDALMFELPLAPAGVPRGRAMIERAEWASRAFASFDAASVRRIVEAVARVAADHARQFAEEAVAETGFGVVEHKVIKNLACSTGLVEAYRDHDFVTPTIDPTGKIVEIPRPAGVILALTPSTNPVCTVYFKVLLALMTRNAIIISPHPFAAAVCAEAVHVLAAAAVAAGAPDGAIQVVEKPTVPLINALMTDDRVDVILATGGTPMVRAAYSSGNPAIGVGPGNVPVFVDASADLAAAAQRIIDSKSFDHSILCTNESVLIVEEPVADALMSQLTRAGGHLLADSDRDAVRELLFPGGRFDTQWVGRSAAVIAEAAGVRVPPRTRVLLAPFELAVPEEMLAHEKLCPVLGVIRVPTAARGLAVAQAVLRISGAGHSAAIHSRDPAVIMRFAAGVRVLRVAVNVGNSLGSSGIDTNLAPTMTIGTGFFGRSSVGENLEPKHLVNHTRIAYNADSREPMADFAGLTPWHGSTDAVPAYPTASNENLEGAHSSAPREPLTAQSAELRDEIRRLIIDELTALMKG</sequence>
<dbReference type="InterPro" id="IPR015590">
    <property type="entry name" value="Aldehyde_DH_dom"/>
</dbReference>
<dbReference type="GO" id="GO:0016620">
    <property type="term" value="F:oxidoreductase activity, acting on the aldehyde or oxo group of donors, NAD or NADP as acceptor"/>
    <property type="evidence" value="ECO:0007669"/>
    <property type="project" value="InterPro"/>
</dbReference>
<dbReference type="Pfam" id="PF00171">
    <property type="entry name" value="Aldedh"/>
    <property type="match status" value="1"/>
</dbReference>
<evidence type="ECO:0000256" key="1">
    <source>
        <dbReference type="SAM" id="MobiDB-lite"/>
    </source>
</evidence>
<dbReference type="PANTHER" id="PTHR11699">
    <property type="entry name" value="ALDEHYDE DEHYDROGENASE-RELATED"/>
    <property type="match status" value="1"/>
</dbReference>
<dbReference type="SUPFAM" id="SSF53720">
    <property type="entry name" value="ALDH-like"/>
    <property type="match status" value="1"/>
</dbReference>
<dbReference type="Gene3D" id="3.40.309.10">
    <property type="entry name" value="Aldehyde Dehydrogenase, Chain A, domain 2"/>
    <property type="match status" value="1"/>
</dbReference>
<organism evidence="3">
    <name type="scientific">freshwater metagenome</name>
    <dbReference type="NCBI Taxonomy" id="449393"/>
    <lineage>
        <taxon>unclassified sequences</taxon>
        <taxon>metagenomes</taxon>
        <taxon>ecological metagenomes</taxon>
    </lineage>
</organism>
<reference evidence="3" key="1">
    <citation type="submission" date="2020-05" db="EMBL/GenBank/DDBJ databases">
        <authorList>
            <person name="Chiriac C."/>
            <person name="Salcher M."/>
            <person name="Ghai R."/>
            <person name="Kavagutti S V."/>
        </authorList>
    </citation>
    <scope>NUCLEOTIDE SEQUENCE</scope>
</reference>
<evidence type="ECO:0000313" key="3">
    <source>
        <dbReference type="EMBL" id="CAB4939320.1"/>
    </source>
</evidence>
<accession>A0A6J7J881</accession>
<proteinExistence type="predicted"/>
<dbReference type="EMBL" id="CAFBNF010000062">
    <property type="protein sequence ID" value="CAB4939320.1"/>
    <property type="molecule type" value="Genomic_DNA"/>
</dbReference>
<evidence type="ECO:0000259" key="2">
    <source>
        <dbReference type="Pfam" id="PF00171"/>
    </source>
</evidence>
<dbReference type="InterPro" id="IPR016161">
    <property type="entry name" value="Ald_DH/histidinol_DH"/>
</dbReference>
<name>A0A6J7J881_9ZZZZ</name>
<dbReference type="InterPro" id="IPR016163">
    <property type="entry name" value="Ald_DH_C"/>
</dbReference>
<dbReference type="AlphaFoldDB" id="A0A6J7J881"/>
<feature type="domain" description="Aldehyde dehydrogenase" evidence="2">
    <location>
        <begin position="20"/>
        <end position="277"/>
    </location>
</feature>
<protein>
    <submittedName>
        <fullName evidence="3">Unannotated protein</fullName>
    </submittedName>
</protein>
<dbReference type="InterPro" id="IPR016162">
    <property type="entry name" value="Ald_DH_N"/>
</dbReference>
<gene>
    <name evidence="3" type="ORF">UFOPK3773_00751</name>
</gene>
<dbReference type="Gene3D" id="3.40.605.10">
    <property type="entry name" value="Aldehyde Dehydrogenase, Chain A, domain 1"/>
    <property type="match status" value="1"/>
</dbReference>
<feature type="region of interest" description="Disordered" evidence="1">
    <location>
        <begin position="471"/>
        <end position="499"/>
    </location>
</feature>